<dbReference type="AlphaFoldDB" id="A0AAU9TQF8"/>
<protein>
    <recommendedName>
        <fullName evidence="3">ATP-dependent DNA helicase</fullName>
    </recommendedName>
</protein>
<dbReference type="Proteomes" id="UP001153954">
    <property type="component" value="Unassembled WGS sequence"/>
</dbReference>
<keyword evidence="2" id="KW-1185">Reference proteome</keyword>
<sequence length="183" mass="20593">MARHVVADKNIQQYLEQGDSSCSEIEDFKEFSEQDTDSVQEGELFHEHLPEAACATVPPFSVTIPDLTIPEYLEDVPVSTLQCGYYLGKDSTTQWKVNEPTQRVRIRSYNIVLEAAGPNGDTKQCEFWRTPDSTIPFRRLQFPIRLAFAMSMNKSQGQTMSICGLDLENPDGVILTTRPSALD</sequence>
<proteinExistence type="predicted"/>
<gene>
    <name evidence="1" type="ORF">EEDITHA_LOCUS5043</name>
</gene>
<organism evidence="1 2">
    <name type="scientific">Euphydryas editha</name>
    <name type="common">Edith's checkerspot</name>
    <dbReference type="NCBI Taxonomy" id="104508"/>
    <lineage>
        <taxon>Eukaryota</taxon>
        <taxon>Metazoa</taxon>
        <taxon>Ecdysozoa</taxon>
        <taxon>Arthropoda</taxon>
        <taxon>Hexapoda</taxon>
        <taxon>Insecta</taxon>
        <taxon>Pterygota</taxon>
        <taxon>Neoptera</taxon>
        <taxon>Endopterygota</taxon>
        <taxon>Lepidoptera</taxon>
        <taxon>Glossata</taxon>
        <taxon>Ditrysia</taxon>
        <taxon>Papilionoidea</taxon>
        <taxon>Nymphalidae</taxon>
        <taxon>Nymphalinae</taxon>
        <taxon>Euphydryas</taxon>
    </lineage>
</organism>
<evidence type="ECO:0000313" key="2">
    <source>
        <dbReference type="Proteomes" id="UP001153954"/>
    </source>
</evidence>
<comment type="caution">
    <text evidence="1">The sequence shown here is derived from an EMBL/GenBank/DDBJ whole genome shotgun (WGS) entry which is preliminary data.</text>
</comment>
<evidence type="ECO:0000313" key="1">
    <source>
        <dbReference type="EMBL" id="CAH2088934.1"/>
    </source>
</evidence>
<dbReference type="EMBL" id="CAKOGL010000007">
    <property type="protein sequence ID" value="CAH2088934.1"/>
    <property type="molecule type" value="Genomic_DNA"/>
</dbReference>
<reference evidence="1" key="1">
    <citation type="submission" date="2022-03" db="EMBL/GenBank/DDBJ databases">
        <authorList>
            <person name="Tunstrom K."/>
        </authorList>
    </citation>
    <scope>NUCLEOTIDE SEQUENCE</scope>
</reference>
<evidence type="ECO:0008006" key="3">
    <source>
        <dbReference type="Google" id="ProtNLM"/>
    </source>
</evidence>
<accession>A0AAU9TQF8</accession>
<name>A0AAU9TQF8_EUPED</name>